<dbReference type="GO" id="GO:0004725">
    <property type="term" value="F:protein tyrosine phosphatase activity"/>
    <property type="evidence" value="ECO:0007669"/>
    <property type="project" value="TreeGrafter"/>
</dbReference>
<dbReference type="SMART" id="SM00226">
    <property type="entry name" value="LMWPc"/>
    <property type="match status" value="1"/>
</dbReference>
<dbReference type="AlphaFoldDB" id="A0A930YJV1"/>
<dbReference type="Proteomes" id="UP000640489">
    <property type="component" value="Unassembled WGS sequence"/>
</dbReference>
<name>A0A930YJV1_9ACTN</name>
<protein>
    <submittedName>
        <fullName evidence="2">Low molecular weight phosphatase family protein</fullName>
    </submittedName>
</protein>
<proteinExistence type="predicted"/>
<evidence type="ECO:0000259" key="1">
    <source>
        <dbReference type="SMART" id="SM00226"/>
    </source>
</evidence>
<evidence type="ECO:0000313" key="2">
    <source>
        <dbReference type="EMBL" id="MBF4765404.1"/>
    </source>
</evidence>
<dbReference type="PANTHER" id="PTHR11717:SF31">
    <property type="entry name" value="LOW MOLECULAR WEIGHT PROTEIN-TYROSINE-PHOSPHATASE ETP-RELATED"/>
    <property type="match status" value="1"/>
</dbReference>
<dbReference type="SUPFAM" id="SSF52788">
    <property type="entry name" value="Phosphotyrosine protein phosphatases I"/>
    <property type="match status" value="1"/>
</dbReference>
<dbReference type="EMBL" id="JADKPN010000015">
    <property type="protein sequence ID" value="MBF4765404.1"/>
    <property type="molecule type" value="Genomic_DNA"/>
</dbReference>
<comment type="caution">
    <text evidence="2">The sequence shown here is derived from an EMBL/GenBank/DDBJ whole genome shotgun (WGS) entry which is preliminary data.</text>
</comment>
<keyword evidence="3" id="KW-1185">Reference proteome</keyword>
<dbReference type="Gene3D" id="3.40.50.2300">
    <property type="match status" value="1"/>
</dbReference>
<dbReference type="InterPro" id="IPR036196">
    <property type="entry name" value="Ptyr_pPase_sf"/>
</dbReference>
<reference evidence="2" key="1">
    <citation type="submission" date="2020-11" db="EMBL/GenBank/DDBJ databases">
        <title>Nocardioides sp. nov., isolated from Soil of Cynanchum wilfordii Hemsley rhizosphere.</title>
        <authorList>
            <person name="Lee J.-S."/>
            <person name="Suh M.K."/>
            <person name="Kim J.-S."/>
        </authorList>
    </citation>
    <scope>NUCLEOTIDE SEQUENCE</scope>
    <source>
        <strain evidence="2">KCTC 19275</strain>
    </source>
</reference>
<dbReference type="RefSeq" id="WP_194708584.1">
    <property type="nucleotide sequence ID" value="NZ_JADKPN010000015.1"/>
</dbReference>
<evidence type="ECO:0000313" key="3">
    <source>
        <dbReference type="Proteomes" id="UP000640489"/>
    </source>
</evidence>
<sequence>MSGGVAVLVVCEGNLCRSPLAERLLRLRTKGSDVRVTSAGVNGANGQPMDELAADELVRLGGNPEGFEARRLTGTMLRDADLVLTATRAIRSQVVAMSPAVLRRSFTLLELAAMLEDPPWPEPDGSIGGLEVTLARATDWRGSVGVHGDDLDLPDPIGRSAKVHRHVADLIDHATEVIATRLL</sequence>
<dbReference type="Pfam" id="PF01451">
    <property type="entry name" value="LMWPc"/>
    <property type="match status" value="1"/>
</dbReference>
<accession>A0A930YJV1</accession>
<dbReference type="PANTHER" id="PTHR11717">
    <property type="entry name" value="LOW MOLECULAR WEIGHT PROTEIN TYROSINE PHOSPHATASE"/>
    <property type="match status" value="1"/>
</dbReference>
<dbReference type="InterPro" id="IPR023485">
    <property type="entry name" value="Ptyr_pPase"/>
</dbReference>
<gene>
    <name evidence="2" type="ORF">ISU07_19920</name>
</gene>
<organism evidence="2 3">
    <name type="scientific">Nocardioides islandensis</name>
    <dbReference type="NCBI Taxonomy" id="433663"/>
    <lineage>
        <taxon>Bacteria</taxon>
        <taxon>Bacillati</taxon>
        <taxon>Actinomycetota</taxon>
        <taxon>Actinomycetes</taxon>
        <taxon>Propionibacteriales</taxon>
        <taxon>Nocardioidaceae</taxon>
        <taxon>Nocardioides</taxon>
    </lineage>
</organism>
<dbReference type="InterPro" id="IPR050438">
    <property type="entry name" value="LMW_PTPase"/>
</dbReference>
<feature type="domain" description="Phosphotyrosine protein phosphatase I" evidence="1">
    <location>
        <begin position="5"/>
        <end position="181"/>
    </location>
</feature>